<sequence>MRSFGSYAALLLSLSAAYIGAAGAATCSPIQSDTDYFGNDIKSTAQTNPANCCNDCAATPGCVLYVWTSQSGGTCYHKSAASTSSNKQGAQSGFL</sequence>
<evidence type="ECO:0000256" key="3">
    <source>
        <dbReference type="SAM" id="MobiDB-lite"/>
    </source>
</evidence>
<name>A0A067BWR1_SAPPC</name>
<proteinExistence type="predicted"/>
<dbReference type="InterPro" id="IPR003609">
    <property type="entry name" value="Pan_app"/>
</dbReference>
<feature type="compositionally biased region" description="Polar residues" evidence="3">
    <location>
        <begin position="80"/>
        <end position="95"/>
    </location>
</feature>
<keyword evidence="1" id="KW-0677">Repeat</keyword>
<feature type="domain" description="Apple" evidence="5">
    <location>
        <begin position="27"/>
        <end position="93"/>
    </location>
</feature>
<evidence type="ECO:0000256" key="1">
    <source>
        <dbReference type="ARBA" id="ARBA00022737"/>
    </source>
</evidence>
<evidence type="ECO:0000313" key="6">
    <source>
        <dbReference type="EMBL" id="KDO19052.1"/>
    </source>
</evidence>
<dbReference type="AlphaFoldDB" id="A0A067BWR1"/>
<keyword evidence="2" id="KW-1015">Disulfide bond</keyword>
<evidence type="ECO:0000256" key="2">
    <source>
        <dbReference type="ARBA" id="ARBA00023157"/>
    </source>
</evidence>
<feature type="signal peptide" evidence="4">
    <location>
        <begin position="1"/>
        <end position="24"/>
    </location>
</feature>
<feature type="non-terminal residue" evidence="6">
    <location>
        <position position="95"/>
    </location>
</feature>
<dbReference type="OMA" id="CCSICAQ"/>
<feature type="region of interest" description="Disordered" evidence="3">
    <location>
        <begin position="75"/>
        <end position="95"/>
    </location>
</feature>
<evidence type="ECO:0000259" key="5">
    <source>
        <dbReference type="SMART" id="SM00223"/>
    </source>
</evidence>
<dbReference type="Gene3D" id="3.50.4.10">
    <property type="entry name" value="Hepatocyte Growth Factor"/>
    <property type="match status" value="1"/>
</dbReference>
<evidence type="ECO:0000313" key="7">
    <source>
        <dbReference type="Proteomes" id="UP000030745"/>
    </source>
</evidence>
<dbReference type="GO" id="GO:0005576">
    <property type="term" value="C:extracellular region"/>
    <property type="evidence" value="ECO:0007669"/>
    <property type="project" value="InterPro"/>
</dbReference>
<dbReference type="GeneID" id="24136778"/>
<keyword evidence="4" id="KW-0732">Signal</keyword>
<dbReference type="STRING" id="695850.A0A067BWR1"/>
<dbReference type="RefSeq" id="XP_012210240.1">
    <property type="nucleotide sequence ID" value="XM_012354850.1"/>
</dbReference>
<organism evidence="6 7">
    <name type="scientific">Saprolegnia parasitica (strain CBS 223.65)</name>
    <dbReference type="NCBI Taxonomy" id="695850"/>
    <lineage>
        <taxon>Eukaryota</taxon>
        <taxon>Sar</taxon>
        <taxon>Stramenopiles</taxon>
        <taxon>Oomycota</taxon>
        <taxon>Saprolegniomycetes</taxon>
        <taxon>Saprolegniales</taxon>
        <taxon>Saprolegniaceae</taxon>
        <taxon>Saprolegnia</taxon>
    </lineage>
</organism>
<keyword evidence="7" id="KW-1185">Reference proteome</keyword>
<gene>
    <name evidence="6" type="ORF">SPRG_15006</name>
</gene>
<dbReference type="InterPro" id="IPR000177">
    <property type="entry name" value="Apple"/>
</dbReference>
<dbReference type="GO" id="GO:0006508">
    <property type="term" value="P:proteolysis"/>
    <property type="evidence" value="ECO:0007669"/>
    <property type="project" value="InterPro"/>
</dbReference>
<accession>A0A067BWR1</accession>
<reference evidence="6 7" key="1">
    <citation type="journal article" date="2013" name="PLoS Genet.">
        <title>Distinctive expansion of potential virulence genes in the genome of the oomycete fish pathogen Saprolegnia parasitica.</title>
        <authorList>
            <person name="Jiang R.H."/>
            <person name="de Bruijn I."/>
            <person name="Haas B.J."/>
            <person name="Belmonte R."/>
            <person name="Lobach L."/>
            <person name="Christie J."/>
            <person name="van den Ackerveken G."/>
            <person name="Bottin A."/>
            <person name="Bulone V."/>
            <person name="Diaz-Moreno S.M."/>
            <person name="Dumas B."/>
            <person name="Fan L."/>
            <person name="Gaulin E."/>
            <person name="Govers F."/>
            <person name="Grenville-Briggs L.J."/>
            <person name="Horner N.R."/>
            <person name="Levin J.Z."/>
            <person name="Mammella M."/>
            <person name="Meijer H.J."/>
            <person name="Morris P."/>
            <person name="Nusbaum C."/>
            <person name="Oome S."/>
            <person name="Phillips A.J."/>
            <person name="van Rooyen D."/>
            <person name="Rzeszutek E."/>
            <person name="Saraiva M."/>
            <person name="Secombes C.J."/>
            <person name="Seidl M.F."/>
            <person name="Snel B."/>
            <person name="Stassen J.H."/>
            <person name="Sykes S."/>
            <person name="Tripathy S."/>
            <person name="van den Berg H."/>
            <person name="Vega-Arreguin J.C."/>
            <person name="Wawra S."/>
            <person name="Young S.K."/>
            <person name="Zeng Q."/>
            <person name="Dieguez-Uribeondo J."/>
            <person name="Russ C."/>
            <person name="Tyler B.M."/>
            <person name="van West P."/>
        </authorList>
    </citation>
    <scope>NUCLEOTIDE SEQUENCE [LARGE SCALE GENOMIC DNA]</scope>
    <source>
        <strain evidence="6 7">CBS 223.65</strain>
    </source>
</reference>
<dbReference type="Pfam" id="PF14295">
    <property type="entry name" value="PAN_4"/>
    <property type="match status" value="1"/>
</dbReference>
<dbReference type="OrthoDB" id="78172at2759"/>
<dbReference type="SMART" id="SM00223">
    <property type="entry name" value="APPLE"/>
    <property type="match status" value="1"/>
</dbReference>
<protein>
    <recommendedName>
        <fullName evidence="5">Apple domain-containing protein</fullName>
    </recommendedName>
</protein>
<dbReference type="EMBL" id="KK583374">
    <property type="protein sequence ID" value="KDO19052.1"/>
    <property type="molecule type" value="Genomic_DNA"/>
</dbReference>
<dbReference type="Proteomes" id="UP000030745">
    <property type="component" value="Unassembled WGS sequence"/>
</dbReference>
<feature type="chain" id="PRO_5001633852" description="Apple domain-containing protein" evidence="4">
    <location>
        <begin position="25"/>
        <end position="95"/>
    </location>
</feature>
<dbReference type="VEuPathDB" id="FungiDB:SPRG_15006"/>
<evidence type="ECO:0000256" key="4">
    <source>
        <dbReference type="SAM" id="SignalP"/>
    </source>
</evidence>
<dbReference type="KEGG" id="spar:SPRG_15006"/>